<dbReference type="InterPro" id="IPR013221">
    <property type="entry name" value="Mur_ligase_cen"/>
</dbReference>
<evidence type="ECO:0008006" key="5">
    <source>
        <dbReference type="Google" id="ProtNLM"/>
    </source>
</evidence>
<gene>
    <name evidence="3" type="ORF">A3D77_02280</name>
</gene>
<evidence type="ECO:0000259" key="1">
    <source>
        <dbReference type="Pfam" id="PF02875"/>
    </source>
</evidence>
<dbReference type="SUPFAM" id="SSF53244">
    <property type="entry name" value="MurD-like peptide ligases, peptide-binding domain"/>
    <property type="match status" value="1"/>
</dbReference>
<evidence type="ECO:0000313" key="3">
    <source>
        <dbReference type="EMBL" id="OGG16264.1"/>
    </source>
</evidence>
<protein>
    <recommendedName>
        <fullName evidence="5">UDP-N-acetylmuramoyl-L-alanyl-D-glutamate--2, 6-diaminopimelate ligase</fullName>
    </recommendedName>
</protein>
<dbReference type="Pfam" id="PF08245">
    <property type="entry name" value="Mur_ligase_M"/>
    <property type="match status" value="1"/>
</dbReference>
<dbReference type="Pfam" id="PF02875">
    <property type="entry name" value="Mur_ligase_C"/>
    <property type="match status" value="1"/>
</dbReference>
<organism evidence="3 4">
    <name type="scientific">Candidatus Gottesmanbacteria bacterium RIFCSPHIGHO2_02_FULL_39_11</name>
    <dbReference type="NCBI Taxonomy" id="1798382"/>
    <lineage>
        <taxon>Bacteria</taxon>
        <taxon>Candidatus Gottesmaniibacteriota</taxon>
    </lineage>
</organism>
<dbReference type="PANTHER" id="PTHR23135:SF4">
    <property type="entry name" value="UDP-N-ACETYLMURAMOYL-L-ALANYL-D-GLUTAMATE--2,6-DIAMINOPIMELATE LIGASE MURE HOMOLOG, CHLOROPLASTIC"/>
    <property type="match status" value="1"/>
</dbReference>
<reference evidence="3 4" key="1">
    <citation type="journal article" date="2016" name="Nat. Commun.">
        <title>Thousands of microbial genomes shed light on interconnected biogeochemical processes in an aquifer system.</title>
        <authorList>
            <person name="Anantharaman K."/>
            <person name="Brown C.T."/>
            <person name="Hug L.A."/>
            <person name="Sharon I."/>
            <person name="Castelle C.J."/>
            <person name="Probst A.J."/>
            <person name="Thomas B.C."/>
            <person name="Singh A."/>
            <person name="Wilkins M.J."/>
            <person name="Karaoz U."/>
            <person name="Brodie E.L."/>
            <person name="Williams K.H."/>
            <person name="Hubbard S.S."/>
            <person name="Banfield J.F."/>
        </authorList>
    </citation>
    <scope>NUCLEOTIDE SEQUENCE [LARGE SCALE GENOMIC DNA]</scope>
</reference>
<dbReference type="GO" id="GO:0016881">
    <property type="term" value="F:acid-amino acid ligase activity"/>
    <property type="evidence" value="ECO:0007669"/>
    <property type="project" value="InterPro"/>
</dbReference>
<sequence>MESYLVRKIKNAGHFIRAVAAVVLYGFPAKRIKIIGITGTSGKTTTAHLVYEIFKSAGKKVALISTISAVINGETIDTGLHVTTPSSYHLQKLLKKALKFQTEYVVLEVTSHALDQYRTLGIPIDAGVITNITHEHLDYHRTFGKYREAKEKILKNNRVSILNYDDRNFQYLKSKVKGKLVTFGKSKNASVNPSTLKIKLNFPGEFNEENALAGAAVSLVYGIDVKTIEKAIKNFITLPGRMEEVPNRRGFKIVIDFAHKPDALKKVLLTARDITKRKVIVVFGCAGLRDTEKRSMMGEIAATYSDFAVFTAEDPRTEDVKEIIRQIANGAACKGMVELRKSAKIRRRAKKINYFFRIPDRSEAIDFTINTLAKPDDIVFFCGKGHEKSMCFGTKEYGWDERKTVQKALGKRI</sequence>
<dbReference type="InterPro" id="IPR036565">
    <property type="entry name" value="Mur-like_cat_sf"/>
</dbReference>
<dbReference type="Gene3D" id="3.90.190.20">
    <property type="entry name" value="Mur ligase, C-terminal domain"/>
    <property type="match status" value="1"/>
</dbReference>
<dbReference type="InterPro" id="IPR004101">
    <property type="entry name" value="Mur_ligase_C"/>
</dbReference>
<dbReference type="InterPro" id="IPR036615">
    <property type="entry name" value="Mur_ligase_C_dom_sf"/>
</dbReference>
<accession>A0A1F5ZV92</accession>
<dbReference type="STRING" id="1798382.A3D77_02280"/>
<comment type="caution">
    <text evidence="3">The sequence shown here is derived from an EMBL/GenBank/DDBJ whole genome shotgun (WGS) entry which is preliminary data.</text>
</comment>
<dbReference type="AlphaFoldDB" id="A0A1F5ZV92"/>
<dbReference type="PANTHER" id="PTHR23135">
    <property type="entry name" value="MUR LIGASE FAMILY MEMBER"/>
    <property type="match status" value="1"/>
</dbReference>
<dbReference type="SUPFAM" id="SSF53623">
    <property type="entry name" value="MurD-like peptide ligases, catalytic domain"/>
    <property type="match status" value="1"/>
</dbReference>
<name>A0A1F5ZV92_9BACT</name>
<evidence type="ECO:0000313" key="4">
    <source>
        <dbReference type="Proteomes" id="UP000176923"/>
    </source>
</evidence>
<evidence type="ECO:0000259" key="2">
    <source>
        <dbReference type="Pfam" id="PF08245"/>
    </source>
</evidence>
<dbReference type="GO" id="GO:0005524">
    <property type="term" value="F:ATP binding"/>
    <property type="evidence" value="ECO:0007669"/>
    <property type="project" value="InterPro"/>
</dbReference>
<dbReference type="EMBL" id="MFJL01000014">
    <property type="protein sequence ID" value="OGG16264.1"/>
    <property type="molecule type" value="Genomic_DNA"/>
</dbReference>
<dbReference type="Proteomes" id="UP000176923">
    <property type="component" value="Unassembled WGS sequence"/>
</dbReference>
<dbReference type="Gene3D" id="3.40.1190.10">
    <property type="entry name" value="Mur-like, catalytic domain"/>
    <property type="match status" value="1"/>
</dbReference>
<feature type="domain" description="Mur ligase C-terminal" evidence="1">
    <location>
        <begin position="240"/>
        <end position="385"/>
    </location>
</feature>
<proteinExistence type="predicted"/>
<feature type="domain" description="Mur ligase central" evidence="2">
    <location>
        <begin position="37"/>
        <end position="217"/>
    </location>
</feature>